<dbReference type="Proteomes" id="UP000606498">
    <property type="component" value="Unassembled WGS sequence"/>
</dbReference>
<proteinExistence type="predicted"/>
<dbReference type="InterPro" id="IPR035992">
    <property type="entry name" value="Ricin_B-like_lectins"/>
</dbReference>
<accession>A0ABQ1T588</accession>
<evidence type="ECO:0008006" key="3">
    <source>
        <dbReference type="Google" id="ProtNLM"/>
    </source>
</evidence>
<dbReference type="SUPFAM" id="SSF50370">
    <property type="entry name" value="Ricin B-like lectins"/>
    <property type="match status" value="1"/>
</dbReference>
<sequence length="60" mass="6431">MALVPYDASNPAQAFDKDGSVFSSRMAPNQVLDASGEQAGAALILYHHHGDSNQKWKSSL</sequence>
<gene>
    <name evidence="1" type="ORF">GCM10011520_18220</name>
</gene>
<comment type="caution">
    <text evidence="1">The sequence shown here is derived from an EMBL/GenBank/DDBJ whole genome shotgun (WGS) entry which is preliminary data.</text>
</comment>
<protein>
    <recommendedName>
        <fullName evidence="3">Ricin B lectin domain-containing protein</fullName>
    </recommendedName>
</protein>
<evidence type="ECO:0000313" key="1">
    <source>
        <dbReference type="EMBL" id="GGE78034.1"/>
    </source>
</evidence>
<keyword evidence="2" id="KW-1185">Reference proteome</keyword>
<reference evidence="2" key="1">
    <citation type="journal article" date="2019" name="Int. J. Syst. Evol. Microbiol.">
        <title>The Global Catalogue of Microorganisms (GCM) 10K type strain sequencing project: providing services to taxonomists for standard genome sequencing and annotation.</title>
        <authorList>
            <consortium name="The Broad Institute Genomics Platform"/>
            <consortium name="The Broad Institute Genome Sequencing Center for Infectious Disease"/>
            <person name="Wu L."/>
            <person name="Ma J."/>
        </authorList>
    </citation>
    <scope>NUCLEOTIDE SEQUENCE [LARGE SCALE GENOMIC DNA]</scope>
    <source>
        <strain evidence="2">CGMCC 1.16033</strain>
    </source>
</reference>
<dbReference type="PROSITE" id="PS50231">
    <property type="entry name" value="RICIN_B_LECTIN"/>
    <property type="match status" value="1"/>
</dbReference>
<dbReference type="Gene3D" id="2.80.10.50">
    <property type="match status" value="1"/>
</dbReference>
<evidence type="ECO:0000313" key="2">
    <source>
        <dbReference type="Proteomes" id="UP000606498"/>
    </source>
</evidence>
<organism evidence="1 2">
    <name type="scientific">Shewanella carassii</name>
    <dbReference type="NCBI Taxonomy" id="1987584"/>
    <lineage>
        <taxon>Bacteria</taxon>
        <taxon>Pseudomonadati</taxon>
        <taxon>Pseudomonadota</taxon>
        <taxon>Gammaproteobacteria</taxon>
        <taxon>Alteromonadales</taxon>
        <taxon>Shewanellaceae</taxon>
        <taxon>Shewanella</taxon>
    </lineage>
</organism>
<name>A0ABQ1T588_9GAMM</name>
<dbReference type="EMBL" id="BMKO01000004">
    <property type="protein sequence ID" value="GGE78034.1"/>
    <property type="molecule type" value="Genomic_DNA"/>
</dbReference>